<gene>
    <name evidence="2" type="ORF">CUN60_00010</name>
</gene>
<dbReference type="AlphaFoldDB" id="A0A2I7N2R9"/>
<dbReference type="KEGG" id="nba:CUN60_00010"/>
<proteinExistence type="predicted"/>
<name>A0A2I7N2R9_9NEIS</name>
<dbReference type="Gene3D" id="3.40.50.2000">
    <property type="entry name" value="Glycogen Phosphorylase B"/>
    <property type="match status" value="2"/>
</dbReference>
<evidence type="ECO:0000259" key="1">
    <source>
        <dbReference type="Pfam" id="PF00534"/>
    </source>
</evidence>
<dbReference type="Pfam" id="PF00534">
    <property type="entry name" value="Glycos_transf_1"/>
    <property type="match status" value="1"/>
</dbReference>
<dbReference type="EMBL" id="CP024847">
    <property type="protein sequence ID" value="AUR50743.1"/>
    <property type="molecule type" value="Genomic_DNA"/>
</dbReference>
<dbReference type="GO" id="GO:0016757">
    <property type="term" value="F:glycosyltransferase activity"/>
    <property type="evidence" value="ECO:0007669"/>
    <property type="project" value="InterPro"/>
</dbReference>
<evidence type="ECO:0000313" key="2">
    <source>
        <dbReference type="EMBL" id="AUR50743.1"/>
    </source>
</evidence>
<dbReference type="InterPro" id="IPR001296">
    <property type="entry name" value="Glyco_trans_1"/>
</dbReference>
<sequence length="595" mass="68567">MYVISLKLTDIIKFFNSLGESRFYLVIPFEMNEDIFIDNNENDIYLGSYTPNYNYLDVNLTNEGVNWRRIESFLLKRQPIFFLGPKELLTKKIFMQAIISLQPRIYFAIYQGITPYLLSKYIKDRLVFLLSRAKRYLSRSSLINRVISDKLKVEISKFFFRYKNIEEKSSSHLLFAELLAKIYTESSSCFEASDLTILINNSLAAGGAERQLVNTLFGLKEKAEYQTLKLYCNYLEPLSEYGFYLPLLKDKNIAVESLQYDKFRNKIVYLKNYDHASLMNFLPIEIFHEILALYMRFKADRPKIVHAWQDSTSIKAAIAALIAGVPRIIISLRNVAPVNFAYYQPYMDSCYKALAELPHITFVNNSSAGAESYAKWLQIPVNRFIILRNGVNLMHLTRLSEHEVKLKKQELGIPSDAVVLGSMFRFYSEKRPMLWVEIAIHFLQKMPSTYVVLAGDGPYKKDMLRLIKKNNLESRFIFTDKVTNIAPILSIMDVFLLASKYEGTPNVVLEAEWLGIPVFTTEAGGAGEAINDKITGILVKDENPALISDQIINAVANNEFRNIRFDGPKFVKENFAIDTMVNNTVKIYQLRMEHV</sequence>
<organism evidence="2 3">
    <name type="scientific">Aquella oligotrophica</name>
    <dbReference type="NCBI Taxonomy" id="2067065"/>
    <lineage>
        <taxon>Bacteria</taxon>
        <taxon>Pseudomonadati</taxon>
        <taxon>Pseudomonadota</taxon>
        <taxon>Betaproteobacteria</taxon>
        <taxon>Neisseriales</taxon>
        <taxon>Neisseriaceae</taxon>
        <taxon>Aquella</taxon>
    </lineage>
</organism>
<accession>A0A2I7N2R9</accession>
<feature type="domain" description="Glycosyl transferase family 1" evidence="1">
    <location>
        <begin position="407"/>
        <end position="562"/>
    </location>
</feature>
<dbReference type="RefSeq" id="WP_102950043.1">
    <property type="nucleotide sequence ID" value="NZ_CP024847.1"/>
</dbReference>
<protein>
    <recommendedName>
        <fullName evidence="1">Glycosyl transferase family 1 domain-containing protein</fullName>
    </recommendedName>
</protein>
<dbReference type="SUPFAM" id="SSF53756">
    <property type="entry name" value="UDP-Glycosyltransferase/glycogen phosphorylase"/>
    <property type="match status" value="1"/>
</dbReference>
<dbReference type="Proteomes" id="UP000236655">
    <property type="component" value="Chromosome"/>
</dbReference>
<evidence type="ECO:0000313" key="3">
    <source>
        <dbReference type="Proteomes" id="UP000236655"/>
    </source>
</evidence>
<dbReference type="PANTHER" id="PTHR12526">
    <property type="entry name" value="GLYCOSYLTRANSFERASE"/>
    <property type="match status" value="1"/>
</dbReference>
<dbReference type="PANTHER" id="PTHR12526:SF638">
    <property type="entry name" value="SPORE COAT PROTEIN SA"/>
    <property type="match status" value="1"/>
</dbReference>
<reference evidence="3" key="1">
    <citation type="submission" date="2017-11" db="EMBL/GenBank/DDBJ databases">
        <authorList>
            <person name="Chan K.G."/>
            <person name="Lee L.S."/>
        </authorList>
    </citation>
    <scope>NUCLEOTIDE SEQUENCE [LARGE SCALE GENOMIC DNA]</scope>
    <source>
        <strain evidence="3">DSM 100970</strain>
    </source>
</reference>
<dbReference type="OrthoDB" id="570545at2"/>
<keyword evidence="3" id="KW-1185">Reference proteome</keyword>